<dbReference type="STRING" id="586411.SAMN05216187_101204"/>
<organism evidence="4 5">
    <name type="scientific">Jeotgalicoccus aerolatus</name>
    <dbReference type="NCBI Taxonomy" id="709510"/>
    <lineage>
        <taxon>Bacteria</taxon>
        <taxon>Bacillati</taxon>
        <taxon>Bacillota</taxon>
        <taxon>Bacilli</taxon>
        <taxon>Bacillales</taxon>
        <taxon>Staphylococcaceae</taxon>
        <taxon>Jeotgalicoccus</taxon>
    </lineage>
</organism>
<accession>A0A1G8V5Q4</accession>
<dbReference type="InterPro" id="IPR036264">
    <property type="entry name" value="Bact_exopeptidase_dim_dom"/>
</dbReference>
<dbReference type="EMBL" id="FNFI01000001">
    <property type="protein sequence ID" value="SDJ60675.1"/>
    <property type="molecule type" value="Genomic_DNA"/>
</dbReference>
<keyword evidence="2" id="KW-0464">Manganese</keyword>
<feature type="binding site" evidence="2">
    <location>
        <position position="98"/>
    </location>
    <ligand>
        <name>Mn(2+)</name>
        <dbReference type="ChEBI" id="CHEBI:29035"/>
        <label>2</label>
    </ligand>
</feature>
<evidence type="ECO:0000259" key="3">
    <source>
        <dbReference type="Pfam" id="PF07687"/>
    </source>
</evidence>
<dbReference type="AlphaFoldDB" id="A0A1G8V5Q4"/>
<comment type="similarity">
    <text evidence="1">Belongs to the peptidase M20 family.</text>
</comment>
<dbReference type="InterPro" id="IPR011650">
    <property type="entry name" value="Peptidase_M20_dimer"/>
</dbReference>
<dbReference type="Gene3D" id="3.40.630.10">
    <property type="entry name" value="Zn peptidases"/>
    <property type="match status" value="1"/>
</dbReference>
<dbReference type="PIRSF" id="PIRSF005962">
    <property type="entry name" value="Pept_M20D_amidohydro"/>
    <property type="match status" value="1"/>
</dbReference>
<keyword evidence="2" id="KW-0479">Metal-binding</keyword>
<keyword evidence="4" id="KW-0378">Hydrolase</keyword>
<comment type="cofactor">
    <cofactor evidence="2">
        <name>Mn(2+)</name>
        <dbReference type="ChEBI" id="CHEBI:29035"/>
    </cofactor>
    <text evidence="2">The Mn(2+) ion enhances activity.</text>
</comment>
<evidence type="ECO:0000256" key="2">
    <source>
        <dbReference type="PIRSR" id="PIRSR005962-1"/>
    </source>
</evidence>
<proteinExistence type="inferred from homology"/>
<dbReference type="PANTHER" id="PTHR11014:SF63">
    <property type="entry name" value="METALLOPEPTIDASE, PUTATIVE (AFU_ORTHOLOGUE AFUA_6G09600)-RELATED"/>
    <property type="match status" value="1"/>
</dbReference>
<feature type="binding site" evidence="2">
    <location>
        <position position="159"/>
    </location>
    <ligand>
        <name>Mn(2+)</name>
        <dbReference type="ChEBI" id="CHEBI:29035"/>
        <label>2</label>
    </ligand>
</feature>
<evidence type="ECO:0000256" key="1">
    <source>
        <dbReference type="ARBA" id="ARBA00006153"/>
    </source>
</evidence>
<dbReference type="GO" id="GO:0016787">
    <property type="term" value="F:hydrolase activity"/>
    <property type="evidence" value="ECO:0007669"/>
    <property type="project" value="UniProtKB-KW"/>
</dbReference>
<dbReference type="Pfam" id="PF07687">
    <property type="entry name" value="M20_dimer"/>
    <property type="match status" value="1"/>
</dbReference>
<feature type="binding site" evidence="2">
    <location>
        <position position="96"/>
    </location>
    <ligand>
        <name>Mn(2+)</name>
        <dbReference type="ChEBI" id="CHEBI:29035"/>
        <label>2</label>
    </ligand>
</feature>
<name>A0A1G8V5Q4_9STAP</name>
<dbReference type="Proteomes" id="UP000242700">
    <property type="component" value="Unassembled WGS sequence"/>
</dbReference>
<gene>
    <name evidence="4" type="ORF">SAMN05216187_101204</name>
</gene>
<dbReference type="RefSeq" id="WP_092594775.1">
    <property type="nucleotide sequence ID" value="NZ_FNFI01000001.1"/>
</dbReference>
<dbReference type="Pfam" id="PF01546">
    <property type="entry name" value="Peptidase_M20"/>
    <property type="match status" value="1"/>
</dbReference>
<dbReference type="GO" id="GO:0046872">
    <property type="term" value="F:metal ion binding"/>
    <property type="evidence" value="ECO:0007669"/>
    <property type="project" value="UniProtKB-KW"/>
</dbReference>
<dbReference type="SUPFAM" id="SSF55031">
    <property type="entry name" value="Bacterial exopeptidase dimerisation domain"/>
    <property type="match status" value="1"/>
</dbReference>
<protein>
    <submittedName>
        <fullName evidence="4">Amidohydrolase</fullName>
    </submittedName>
</protein>
<evidence type="ECO:0000313" key="5">
    <source>
        <dbReference type="Proteomes" id="UP000242700"/>
    </source>
</evidence>
<dbReference type="SUPFAM" id="SSF53187">
    <property type="entry name" value="Zn-dependent exopeptidases"/>
    <property type="match status" value="1"/>
</dbReference>
<feature type="binding site" evidence="2">
    <location>
        <position position="134"/>
    </location>
    <ligand>
        <name>Mn(2+)</name>
        <dbReference type="ChEBI" id="CHEBI:29035"/>
        <label>2</label>
    </ligand>
</feature>
<reference evidence="5" key="1">
    <citation type="submission" date="2016-10" db="EMBL/GenBank/DDBJ databases">
        <authorList>
            <person name="Varghese N."/>
            <person name="Submissions S."/>
        </authorList>
    </citation>
    <scope>NUCLEOTIDE SEQUENCE [LARGE SCALE GENOMIC DNA]</scope>
    <source>
        <strain evidence="5">CGMCC 1.8911</strain>
    </source>
</reference>
<dbReference type="NCBIfam" id="TIGR01891">
    <property type="entry name" value="amidohydrolases"/>
    <property type="match status" value="1"/>
</dbReference>
<feature type="domain" description="Peptidase M20 dimerisation" evidence="3">
    <location>
        <begin position="180"/>
        <end position="272"/>
    </location>
</feature>
<dbReference type="InterPro" id="IPR002933">
    <property type="entry name" value="Peptidase_M20"/>
</dbReference>
<sequence>MSVYDEELEFVTAHRRHLHQHPELSLKEYKTTEYIKSVLTDLNINHYQILDTGVIGVLEGSSEITLGFRADIDALPVQEQNDVPYKSAADNVMHACGHDGHTTALLLFAKRLKGLQDQGQLKHNCVLIFQPSEESNAGANLMINAWQTRPDFDAIFGVHLMPDEDEGLVLYKNDELTASATEFHFRVKGASAHVAQKHQGISALEAILKIAAEVGNIQQFHLDGLNRNIIHMGQISSGEAVNTVPANASLSGTIRTYQAADLAVIKTQLTKIKEAAELLYGVTVELYYTEGYPAVNNDADLKAPVEQSISAAGLSGIEKDKPYLFGEDFSFYNNIAKTYFVFVGCRNLEKGFASSLHTDTFNFDERVLIKVADYYQALLNNY</sequence>
<dbReference type="PANTHER" id="PTHR11014">
    <property type="entry name" value="PEPTIDASE M20 FAMILY MEMBER"/>
    <property type="match status" value="1"/>
</dbReference>
<evidence type="ECO:0000313" key="4">
    <source>
        <dbReference type="EMBL" id="SDJ60675.1"/>
    </source>
</evidence>
<dbReference type="InterPro" id="IPR017439">
    <property type="entry name" value="Amidohydrolase"/>
</dbReference>
<dbReference type="OrthoDB" id="2985724at2"/>
<dbReference type="Gene3D" id="3.30.70.360">
    <property type="match status" value="1"/>
</dbReference>
<feature type="binding site" evidence="2">
    <location>
        <position position="357"/>
    </location>
    <ligand>
        <name>Mn(2+)</name>
        <dbReference type="ChEBI" id="CHEBI:29035"/>
        <label>2</label>
    </ligand>
</feature>